<dbReference type="Gene3D" id="3.40.50.1110">
    <property type="entry name" value="SGNH hydrolase"/>
    <property type="match status" value="1"/>
</dbReference>
<dbReference type="AlphaFoldDB" id="A0A8J7PBA4"/>
<dbReference type="InterPro" id="IPR036514">
    <property type="entry name" value="SGNH_hydro_sf"/>
</dbReference>
<dbReference type="GO" id="GO:0005975">
    <property type="term" value="P:carbohydrate metabolic process"/>
    <property type="evidence" value="ECO:0007669"/>
    <property type="project" value="TreeGrafter"/>
</dbReference>
<dbReference type="InterPro" id="IPR039329">
    <property type="entry name" value="SIAE"/>
</dbReference>
<evidence type="ECO:0000259" key="2">
    <source>
        <dbReference type="Pfam" id="PF03629"/>
    </source>
</evidence>
<dbReference type="Proteomes" id="UP000664277">
    <property type="component" value="Unassembled WGS sequence"/>
</dbReference>
<dbReference type="Gene3D" id="2.60.40.10">
    <property type="entry name" value="Immunoglobulins"/>
    <property type="match status" value="1"/>
</dbReference>
<dbReference type="PANTHER" id="PTHR22901">
    <property type="entry name" value="SIALATE O-ACETYLESTERASE"/>
    <property type="match status" value="1"/>
</dbReference>
<evidence type="ECO:0000313" key="3">
    <source>
        <dbReference type="EMBL" id="MBN8659531.1"/>
    </source>
</evidence>
<evidence type="ECO:0000313" key="4">
    <source>
        <dbReference type="Proteomes" id="UP000664277"/>
    </source>
</evidence>
<name>A0A8J7PBA4_9BACT</name>
<dbReference type="PANTHER" id="PTHR22901:SF0">
    <property type="entry name" value="SIALATE O-ACETYLESTERASE"/>
    <property type="match status" value="1"/>
</dbReference>
<sequence length="516" mass="56938">MMLALASPISKESDLRTLLTIILLTLFAGIGHVNAAHATSQQKDESIRLGLPFSDHMVIQQGSRIPIWGKATPNERLTVKLDQVTQTVTADGKGNFKVEFEPLPAGGPHTIKVSGTISTKDSKELIVKDVMIGEVWLCSGQSNMALLLQELPADQQKRIVSNLSASLRIMQIPPTLAKSDAAAMKASWTKGSDIKTLNYAALPLCYGQKLQTCLNNPVGIITAAIPGSPIDVWIPSSHLRNVSPYSRVLQFRQPNTPKEQITFLNGGACSLGFTYMISPLLQFPIKGVLWYQGEANLGRAKEYSSLFTLLIDSWRERWKLETDLPFVYIQLPGCKSLTETLGQGVWAQMREAQSKALEIRNVRQITSFDLGNAQQIHPPKKYELGVRAANQVAEGIYGKKLNSFGPQLKSVDVEGNKVTLTFEYAGDQVGTGLTLVGKDCFEIAGINNQFQHAHAEISANTVKVWSDQIDKPVYLRYCYSDYSESYLTNKSGVPAAPFQINLFAEKRRLKSPQILK</sequence>
<organism evidence="3 4">
    <name type="scientific">Candidatus Obscuribacter phosphatis</name>
    <dbReference type="NCBI Taxonomy" id="1906157"/>
    <lineage>
        <taxon>Bacteria</taxon>
        <taxon>Bacillati</taxon>
        <taxon>Candidatus Melainabacteria</taxon>
        <taxon>Candidatus Obscuribacterales</taxon>
        <taxon>Candidatus Obscuribacteraceae</taxon>
        <taxon>Candidatus Obscuribacter</taxon>
    </lineage>
</organism>
<accession>A0A8J7PBA4</accession>
<dbReference type="SUPFAM" id="SSF52266">
    <property type="entry name" value="SGNH hydrolase"/>
    <property type="match status" value="1"/>
</dbReference>
<dbReference type="EMBL" id="JAFLCK010000004">
    <property type="protein sequence ID" value="MBN8659531.1"/>
    <property type="molecule type" value="Genomic_DNA"/>
</dbReference>
<proteinExistence type="predicted"/>
<reference evidence="3" key="1">
    <citation type="submission" date="2021-02" db="EMBL/GenBank/DDBJ databases">
        <title>Genome-Resolved Metagenomics of a Microbial Community Performing Photosynthetic Biological Nutrient Removal.</title>
        <authorList>
            <person name="Mcdaniel E.A."/>
        </authorList>
    </citation>
    <scope>NUCLEOTIDE SEQUENCE</scope>
    <source>
        <strain evidence="3">UWPOB_OBS1</strain>
    </source>
</reference>
<dbReference type="InterPro" id="IPR013783">
    <property type="entry name" value="Ig-like_fold"/>
</dbReference>
<gene>
    <name evidence="3" type="ORF">J0M35_04160</name>
</gene>
<dbReference type="Pfam" id="PF03629">
    <property type="entry name" value="SASA"/>
    <property type="match status" value="1"/>
</dbReference>
<protein>
    <recommendedName>
        <fullName evidence="2">Sialate O-acetylesterase domain-containing protein</fullName>
    </recommendedName>
</protein>
<dbReference type="InterPro" id="IPR005181">
    <property type="entry name" value="SASA"/>
</dbReference>
<keyword evidence="1" id="KW-0378">Hydrolase</keyword>
<evidence type="ECO:0000256" key="1">
    <source>
        <dbReference type="ARBA" id="ARBA00022801"/>
    </source>
</evidence>
<dbReference type="GO" id="GO:0001681">
    <property type="term" value="F:sialate O-acetylesterase activity"/>
    <property type="evidence" value="ECO:0007669"/>
    <property type="project" value="InterPro"/>
</dbReference>
<feature type="domain" description="Sialate O-acetylesterase" evidence="2">
    <location>
        <begin position="134"/>
        <end position="392"/>
    </location>
</feature>
<comment type="caution">
    <text evidence="3">The sequence shown here is derived from an EMBL/GenBank/DDBJ whole genome shotgun (WGS) entry which is preliminary data.</text>
</comment>